<accession>A0A0B7ANX5</accession>
<dbReference type="EMBL" id="HACG01035658">
    <property type="protein sequence ID" value="CEK82523.1"/>
    <property type="molecule type" value="Transcribed_RNA"/>
</dbReference>
<sequence length="52" mass="6156">MDHWIHIEIHSTQNDNMQSLQFNLSSTQKVTCWGRIEDACLRNVYFSFIPVT</sequence>
<gene>
    <name evidence="1" type="primary">ORF132041</name>
</gene>
<organism evidence="1">
    <name type="scientific">Arion vulgaris</name>
    <dbReference type="NCBI Taxonomy" id="1028688"/>
    <lineage>
        <taxon>Eukaryota</taxon>
        <taxon>Metazoa</taxon>
        <taxon>Spiralia</taxon>
        <taxon>Lophotrochozoa</taxon>
        <taxon>Mollusca</taxon>
        <taxon>Gastropoda</taxon>
        <taxon>Heterobranchia</taxon>
        <taxon>Euthyneura</taxon>
        <taxon>Panpulmonata</taxon>
        <taxon>Eupulmonata</taxon>
        <taxon>Stylommatophora</taxon>
        <taxon>Helicina</taxon>
        <taxon>Arionoidea</taxon>
        <taxon>Arionidae</taxon>
        <taxon>Arion</taxon>
    </lineage>
</organism>
<protein>
    <submittedName>
        <fullName evidence="1">Uncharacterized protein</fullName>
    </submittedName>
</protein>
<dbReference type="AlphaFoldDB" id="A0A0B7ANX5"/>
<reference evidence="1" key="1">
    <citation type="submission" date="2014-12" db="EMBL/GenBank/DDBJ databases">
        <title>Insight into the proteome of Arion vulgaris.</title>
        <authorList>
            <person name="Aradska J."/>
            <person name="Bulat T."/>
            <person name="Smidak R."/>
            <person name="Sarate P."/>
            <person name="Gangsoo J."/>
            <person name="Sialana F."/>
            <person name="Bilban M."/>
            <person name="Lubec G."/>
        </authorList>
    </citation>
    <scope>NUCLEOTIDE SEQUENCE</scope>
    <source>
        <tissue evidence="1">Skin</tissue>
    </source>
</reference>
<name>A0A0B7ANX5_9EUPU</name>
<proteinExistence type="predicted"/>
<evidence type="ECO:0000313" key="1">
    <source>
        <dbReference type="EMBL" id="CEK82523.1"/>
    </source>
</evidence>